<dbReference type="RefSeq" id="WP_215505238.1">
    <property type="nucleotide sequence ID" value="NZ_CP076362.1"/>
</dbReference>
<evidence type="ECO:0000313" key="2">
    <source>
        <dbReference type="EMBL" id="QWK92471.1"/>
    </source>
</evidence>
<dbReference type="InterPro" id="IPR020556">
    <property type="entry name" value="Amidase_CS"/>
</dbReference>
<dbReference type="InterPro" id="IPR023631">
    <property type="entry name" value="Amidase_dom"/>
</dbReference>
<dbReference type="InterPro" id="IPR000120">
    <property type="entry name" value="Amidase"/>
</dbReference>
<dbReference type="Proteomes" id="UP000679352">
    <property type="component" value="Plasmid p1"/>
</dbReference>
<dbReference type="KEGG" id="gfu:KM031_17395"/>
<feature type="domain" description="Amidase" evidence="1">
    <location>
        <begin position="28"/>
        <end position="439"/>
    </location>
</feature>
<dbReference type="AlphaFoldDB" id="A0A975PC84"/>
<reference evidence="2" key="1">
    <citation type="submission" date="2021-06" db="EMBL/GenBank/DDBJ databases">
        <authorList>
            <person name="Lee C.-S."/>
            <person name="Jin L."/>
        </authorList>
    </citation>
    <scope>NUCLEOTIDE SEQUENCE</scope>
    <source>
        <strain evidence="2">Con5</strain>
        <plasmid evidence="2">p1</plasmid>
    </source>
</reference>
<dbReference type="Gene3D" id="3.90.1300.10">
    <property type="entry name" value="Amidase signature (AS) domain"/>
    <property type="match status" value="1"/>
</dbReference>
<gene>
    <name evidence="2" type="ORF">KM031_17395</name>
</gene>
<protein>
    <submittedName>
        <fullName evidence="2">Amidase</fullName>
    </submittedName>
</protein>
<evidence type="ECO:0000259" key="1">
    <source>
        <dbReference type="Pfam" id="PF01425"/>
    </source>
</evidence>
<proteinExistence type="predicted"/>
<dbReference type="PANTHER" id="PTHR11895">
    <property type="entry name" value="TRANSAMIDASE"/>
    <property type="match status" value="1"/>
</dbReference>
<organism evidence="2 3">
    <name type="scientific">Gemmobacter fulvus</name>
    <dbReference type="NCBI Taxonomy" id="2840474"/>
    <lineage>
        <taxon>Bacteria</taxon>
        <taxon>Pseudomonadati</taxon>
        <taxon>Pseudomonadota</taxon>
        <taxon>Alphaproteobacteria</taxon>
        <taxon>Rhodobacterales</taxon>
        <taxon>Paracoccaceae</taxon>
        <taxon>Gemmobacter</taxon>
    </lineage>
</organism>
<keyword evidence="2" id="KW-0614">Plasmid</keyword>
<dbReference type="InterPro" id="IPR036928">
    <property type="entry name" value="AS_sf"/>
</dbReference>
<dbReference type="GO" id="GO:0003824">
    <property type="term" value="F:catalytic activity"/>
    <property type="evidence" value="ECO:0007669"/>
    <property type="project" value="InterPro"/>
</dbReference>
<geneLocation type="plasmid" evidence="2 3">
    <name>p1</name>
</geneLocation>
<dbReference type="PANTHER" id="PTHR11895:SF176">
    <property type="entry name" value="AMIDASE AMID-RELATED"/>
    <property type="match status" value="1"/>
</dbReference>
<name>A0A975PC84_9RHOB</name>
<sequence length="463" mass="47443">MPSNRSSIAQIAQHLRDGRPGGAEALMQATVAAHQGAGAELMAYKTWDGDRALAQARAADGLLASGIDLGPLMGLPVSVKDLFGVPGLPVFAGTDSAFDAAWSAAGPLVSRLLAQLGIVTGKTHTVEFAFGGLGVNAHWGAPVNPWSGPDGARAPGGSSSGAGVSLAEGSALLALGTDTAGSVRVPASFCGQAGLKTTIGRWSTEGIMPLSPSLDTPGLLARDVADLAYGFAALDPQGGGVPQPRDLSGLRIGLPRDFFNDEADAAILSVVADSLRQLEAAGAVLVDVDLPGCAAMFDIFRQGGLAAPELRSFLDRQFPDRIARLDPVVRLRVEGADKISAPEYLRRRAELALHGRAALAVFDHCDVLATPTVAIAPPLLADLADPAAYGRANILALRNTVIANLFGWCALTLPAGLDGSALPVGLQLIAGPFAEPALLACGQAVENRLGAGPELLGRPRRVS</sequence>
<dbReference type="Pfam" id="PF01425">
    <property type="entry name" value="Amidase"/>
    <property type="match status" value="1"/>
</dbReference>
<keyword evidence="3" id="KW-1185">Reference proteome</keyword>
<dbReference type="EMBL" id="CP076362">
    <property type="protein sequence ID" value="QWK92471.1"/>
    <property type="molecule type" value="Genomic_DNA"/>
</dbReference>
<dbReference type="SUPFAM" id="SSF75304">
    <property type="entry name" value="Amidase signature (AS) enzymes"/>
    <property type="match status" value="1"/>
</dbReference>
<dbReference type="PROSITE" id="PS00571">
    <property type="entry name" value="AMIDASES"/>
    <property type="match status" value="1"/>
</dbReference>
<accession>A0A975PC84</accession>
<evidence type="ECO:0000313" key="3">
    <source>
        <dbReference type="Proteomes" id="UP000679352"/>
    </source>
</evidence>